<accession>A0A542Y655</accession>
<dbReference type="EMBL" id="VFON01000001">
    <property type="protein sequence ID" value="TQL43588.1"/>
    <property type="molecule type" value="Genomic_DNA"/>
</dbReference>
<reference evidence="1 2" key="1">
    <citation type="submission" date="2019-06" db="EMBL/GenBank/DDBJ databases">
        <title>Sequencing the genomes of 1000 actinobacteria strains.</title>
        <authorList>
            <person name="Klenk H.-P."/>
        </authorList>
    </citation>
    <scope>NUCLEOTIDE SEQUENCE [LARGE SCALE GENOMIC DNA]</scope>
    <source>
        <strain evidence="1 2">DSM 8803</strain>
    </source>
</reference>
<evidence type="ECO:0000313" key="1">
    <source>
        <dbReference type="EMBL" id="TQL43588.1"/>
    </source>
</evidence>
<dbReference type="AlphaFoldDB" id="A0A542Y655"/>
<dbReference type="Proteomes" id="UP000319094">
    <property type="component" value="Unassembled WGS sequence"/>
</dbReference>
<protein>
    <submittedName>
        <fullName evidence="1">Regulatory ArsR family protein</fullName>
    </submittedName>
</protein>
<evidence type="ECO:0000313" key="2">
    <source>
        <dbReference type="Proteomes" id="UP000319094"/>
    </source>
</evidence>
<dbReference type="InterPro" id="IPR011991">
    <property type="entry name" value="ArsR-like_HTH"/>
</dbReference>
<dbReference type="OrthoDB" id="3399802at2"/>
<dbReference type="InterPro" id="IPR036390">
    <property type="entry name" value="WH_DNA-bd_sf"/>
</dbReference>
<sequence length="224" mass="24470">MPRRVEDYRGLTRVSRLRILHAVHRRPGRRLAEIAAEVDLHLNTTREHLAILEAEGLVQSLTLVTGVRGRPPVAFHPVTDLEDNAAARERAEGATERGKILRRLAPDLDRSDELGDAAMAQLDALYEHLEDIGLEPKPDDSQLRVDVAPCRYAFAIKTERALVCSVHIQLLKQQLQQVPGPVRLRSVKPFVTPTRCEIALEVCGEAAAPPGPASDLGAGAAATS</sequence>
<gene>
    <name evidence="1" type="ORF">FB468_1614</name>
</gene>
<comment type="caution">
    <text evidence="1">The sequence shown here is derived from an EMBL/GenBank/DDBJ whole genome shotgun (WGS) entry which is preliminary data.</text>
</comment>
<name>A0A542Y655_9MICO</name>
<dbReference type="RefSeq" id="WP_141886883.1">
    <property type="nucleotide sequence ID" value="NZ_BAAAUY010000017.1"/>
</dbReference>
<dbReference type="SUPFAM" id="SSF46785">
    <property type="entry name" value="Winged helix' DNA-binding domain"/>
    <property type="match status" value="1"/>
</dbReference>
<keyword evidence="2" id="KW-1185">Reference proteome</keyword>
<dbReference type="Pfam" id="PF12840">
    <property type="entry name" value="HTH_20"/>
    <property type="match status" value="1"/>
</dbReference>
<dbReference type="Gene3D" id="1.10.10.10">
    <property type="entry name" value="Winged helix-like DNA-binding domain superfamily/Winged helix DNA-binding domain"/>
    <property type="match status" value="1"/>
</dbReference>
<dbReference type="CDD" id="cd00090">
    <property type="entry name" value="HTH_ARSR"/>
    <property type="match status" value="1"/>
</dbReference>
<organism evidence="1 2">
    <name type="scientific">Leucobacter komagatae</name>
    <dbReference type="NCBI Taxonomy" id="55969"/>
    <lineage>
        <taxon>Bacteria</taxon>
        <taxon>Bacillati</taxon>
        <taxon>Actinomycetota</taxon>
        <taxon>Actinomycetes</taxon>
        <taxon>Micrococcales</taxon>
        <taxon>Microbacteriaceae</taxon>
        <taxon>Leucobacter</taxon>
    </lineage>
</organism>
<dbReference type="InterPro" id="IPR036388">
    <property type="entry name" value="WH-like_DNA-bd_sf"/>
</dbReference>
<proteinExistence type="predicted"/>